<dbReference type="EMBL" id="JANAVB010034564">
    <property type="protein sequence ID" value="KAJ6806656.1"/>
    <property type="molecule type" value="Genomic_DNA"/>
</dbReference>
<dbReference type="AlphaFoldDB" id="A0AAX6ERE9"/>
<name>A0AAX6ERE9_IRIPA</name>
<accession>A0AAX6ERE9</accession>
<comment type="caution">
    <text evidence="1">The sequence shown here is derived from an EMBL/GenBank/DDBJ whole genome shotgun (WGS) entry which is preliminary data.</text>
</comment>
<protein>
    <submittedName>
        <fullName evidence="1">Uncharacterized protein</fullName>
    </submittedName>
</protein>
<dbReference type="Proteomes" id="UP001140949">
    <property type="component" value="Unassembled WGS sequence"/>
</dbReference>
<keyword evidence="2" id="KW-1185">Reference proteome</keyword>
<proteinExistence type="predicted"/>
<reference evidence="1" key="2">
    <citation type="submission" date="2023-04" db="EMBL/GenBank/DDBJ databases">
        <authorList>
            <person name="Bruccoleri R.E."/>
            <person name="Oakeley E.J."/>
            <person name="Faust A.-M."/>
            <person name="Dessus-Babus S."/>
            <person name="Altorfer M."/>
            <person name="Burckhardt D."/>
            <person name="Oertli M."/>
            <person name="Naumann U."/>
            <person name="Petersen F."/>
            <person name="Wong J."/>
        </authorList>
    </citation>
    <scope>NUCLEOTIDE SEQUENCE</scope>
    <source>
        <strain evidence="1">GSM-AAB239-AS_SAM_17_03QT</strain>
        <tissue evidence="1">Leaf</tissue>
    </source>
</reference>
<evidence type="ECO:0000313" key="1">
    <source>
        <dbReference type="EMBL" id="KAJ6806656.1"/>
    </source>
</evidence>
<gene>
    <name evidence="1" type="ORF">M6B38_175000</name>
</gene>
<organism evidence="1 2">
    <name type="scientific">Iris pallida</name>
    <name type="common">Sweet iris</name>
    <dbReference type="NCBI Taxonomy" id="29817"/>
    <lineage>
        <taxon>Eukaryota</taxon>
        <taxon>Viridiplantae</taxon>
        <taxon>Streptophyta</taxon>
        <taxon>Embryophyta</taxon>
        <taxon>Tracheophyta</taxon>
        <taxon>Spermatophyta</taxon>
        <taxon>Magnoliopsida</taxon>
        <taxon>Liliopsida</taxon>
        <taxon>Asparagales</taxon>
        <taxon>Iridaceae</taxon>
        <taxon>Iridoideae</taxon>
        <taxon>Irideae</taxon>
        <taxon>Iris</taxon>
    </lineage>
</organism>
<sequence length="68" mass="7305">MNKYGGHRHNDTVMMVWQRLKGFSARGGAVLADKVGSLSGSSMRQGFGHGSSLIAGKEHNIRSIEGSF</sequence>
<evidence type="ECO:0000313" key="2">
    <source>
        <dbReference type="Proteomes" id="UP001140949"/>
    </source>
</evidence>
<reference evidence="1" key="1">
    <citation type="journal article" date="2023" name="GigaByte">
        <title>Genome assembly of the bearded iris, Iris pallida Lam.</title>
        <authorList>
            <person name="Bruccoleri R.E."/>
            <person name="Oakeley E.J."/>
            <person name="Faust A.M.E."/>
            <person name="Altorfer M."/>
            <person name="Dessus-Babus S."/>
            <person name="Burckhardt D."/>
            <person name="Oertli M."/>
            <person name="Naumann U."/>
            <person name="Petersen F."/>
            <person name="Wong J."/>
        </authorList>
    </citation>
    <scope>NUCLEOTIDE SEQUENCE</scope>
    <source>
        <strain evidence="1">GSM-AAB239-AS_SAM_17_03QT</strain>
    </source>
</reference>